<name>A0A1Y5Q920_9GAMM</name>
<organism evidence="1">
    <name type="scientific">uncultured Stenotrophomonas sp</name>
    <dbReference type="NCBI Taxonomy" id="165438"/>
    <lineage>
        <taxon>Bacteria</taxon>
        <taxon>Pseudomonadati</taxon>
        <taxon>Pseudomonadota</taxon>
        <taxon>Gammaproteobacteria</taxon>
        <taxon>Lysobacterales</taxon>
        <taxon>Lysobacteraceae</taxon>
        <taxon>Stenotrophomonas</taxon>
        <taxon>environmental samples</taxon>
    </lineage>
</organism>
<keyword evidence="1" id="KW-0472">Membrane</keyword>
<sequence length="73" mass="7893">MRRGQITAALRAGRVDSCFWPDQAGEEREAPSAPEADDLPLDAMVRTIGIEMLDALGERPLPGPLQSQGYGLQ</sequence>
<proteinExistence type="predicted"/>
<accession>A0A1Y5Q920</accession>
<gene>
    <name evidence="1" type="ORF">STPYR_12638</name>
</gene>
<dbReference type="AlphaFoldDB" id="A0A1Y5Q920"/>
<dbReference type="EMBL" id="FLTS01000001">
    <property type="protein sequence ID" value="SBV37695.1"/>
    <property type="molecule type" value="Genomic_DNA"/>
</dbReference>
<reference evidence="1" key="1">
    <citation type="submission" date="2016-03" db="EMBL/GenBank/DDBJ databases">
        <authorList>
            <person name="Ploux O."/>
        </authorList>
    </citation>
    <scope>NUCLEOTIDE SEQUENCE</scope>
    <source>
        <strain evidence="1">UC10</strain>
    </source>
</reference>
<keyword evidence="1" id="KW-0812">Transmembrane</keyword>
<protein>
    <submittedName>
        <fullName evidence="1">Putative transmembrane protein</fullName>
    </submittedName>
</protein>
<evidence type="ECO:0000313" key="1">
    <source>
        <dbReference type="EMBL" id="SBV37695.1"/>
    </source>
</evidence>